<evidence type="ECO:0000313" key="3">
    <source>
        <dbReference type="Proteomes" id="UP000734854"/>
    </source>
</evidence>
<evidence type="ECO:0000313" key="2">
    <source>
        <dbReference type="EMBL" id="KAG6484789.1"/>
    </source>
</evidence>
<keyword evidence="1" id="KW-1133">Transmembrane helix</keyword>
<dbReference type="Proteomes" id="UP000734854">
    <property type="component" value="Unassembled WGS sequence"/>
</dbReference>
<keyword evidence="1" id="KW-0812">Transmembrane</keyword>
<gene>
    <name evidence="2" type="ORF">ZIOFF_053314</name>
</gene>
<name>A0A8J5KN15_ZINOF</name>
<feature type="transmembrane region" description="Helical" evidence="1">
    <location>
        <begin position="53"/>
        <end position="77"/>
    </location>
</feature>
<sequence length="225" mass="24991">MLRCAGALSSEQRVRFLREISSTLSESASRQSVSQVSSGICQPVIDQYLLDILVWHCALVAVPSMMMDLWAFSIYIWSVLIAMHTSNSGTSHIIDDSASAILSGQVQFMIYGSVEANLESLFCYDKSYPEENIEMPVGLTMDKKEIGNNPPCTDCEVKGAVLCATCEGSGLYVDSILESQGIIVKVRCLGNVNFLHNYCISCMTCLYEFTLFSLYVFYSWHFSVV</sequence>
<reference evidence="2 3" key="1">
    <citation type="submission" date="2020-08" db="EMBL/GenBank/DDBJ databases">
        <title>Plant Genome Project.</title>
        <authorList>
            <person name="Zhang R.-G."/>
        </authorList>
    </citation>
    <scope>NUCLEOTIDE SEQUENCE [LARGE SCALE GENOMIC DNA]</scope>
    <source>
        <tissue evidence="2">Rhizome</tissue>
    </source>
</reference>
<organism evidence="2 3">
    <name type="scientific">Zingiber officinale</name>
    <name type="common">Ginger</name>
    <name type="synonym">Amomum zingiber</name>
    <dbReference type="NCBI Taxonomy" id="94328"/>
    <lineage>
        <taxon>Eukaryota</taxon>
        <taxon>Viridiplantae</taxon>
        <taxon>Streptophyta</taxon>
        <taxon>Embryophyta</taxon>
        <taxon>Tracheophyta</taxon>
        <taxon>Spermatophyta</taxon>
        <taxon>Magnoliopsida</taxon>
        <taxon>Liliopsida</taxon>
        <taxon>Zingiberales</taxon>
        <taxon>Zingiberaceae</taxon>
        <taxon>Zingiber</taxon>
    </lineage>
</organism>
<dbReference type="EMBL" id="JACMSC010000015">
    <property type="protein sequence ID" value="KAG6484789.1"/>
    <property type="molecule type" value="Genomic_DNA"/>
</dbReference>
<dbReference type="AlphaFoldDB" id="A0A8J5KN15"/>
<keyword evidence="1" id="KW-0472">Membrane</keyword>
<keyword evidence="3" id="KW-1185">Reference proteome</keyword>
<comment type="caution">
    <text evidence="2">The sequence shown here is derived from an EMBL/GenBank/DDBJ whole genome shotgun (WGS) entry which is preliminary data.</text>
</comment>
<proteinExistence type="predicted"/>
<evidence type="ECO:0000256" key="1">
    <source>
        <dbReference type="SAM" id="Phobius"/>
    </source>
</evidence>
<protein>
    <submittedName>
        <fullName evidence="2">Uncharacterized protein</fullName>
    </submittedName>
</protein>
<feature type="transmembrane region" description="Helical" evidence="1">
    <location>
        <begin position="195"/>
        <end position="218"/>
    </location>
</feature>
<accession>A0A8J5KN15</accession>